<name>A0A1I0DI29_9FIRM</name>
<protein>
    <submittedName>
        <fullName evidence="1">Uncharacterized protein</fullName>
    </submittedName>
</protein>
<accession>A0A1I0DI29</accession>
<dbReference type="Proteomes" id="UP000199800">
    <property type="component" value="Unassembled WGS sequence"/>
</dbReference>
<gene>
    <name evidence="1" type="ORF">SAMN04487772_1151</name>
</gene>
<organism evidence="1 2">
    <name type="scientific">[Clostridium] polysaccharolyticum</name>
    <dbReference type="NCBI Taxonomy" id="29364"/>
    <lineage>
        <taxon>Bacteria</taxon>
        <taxon>Bacillati</taxon>
        <taxon>Bacillota</taxon>
        <taxon>Clostridia</taxon>
        <taxon>Lachnospirales</taxon>
        <taxon>Lachnospiraceae</taxon>
    </lineage>
</organism>
<dbReference type="RefSeq" id="WP_177180739.1">
    <property type="nucleotide sequence ID" value="NZ_FOHN01000015.1"/>
</dbReference>
<dbReference type="AlphaFoldDB" id="A0A1I0DI29"/>
<dbReference type="EMBL" id="FOHN01000015">
    <property type="protein sequence ID" value="SET32066.1"/>
    <property type="molecule type" value="Genomic_DNA"/>
</dbReference>
<evidence type="ECO:0000313" key="1">
    <source>
        <dbReference type="EMBL" id="SET32066.1"/>
    </source>
</evidence>
<keyword evidence="2" id="KW-1185">Reference proteome</keyword>
<proteinExistence type="predicted"/>
<reference evidence="1 2" key="1">
    <citation type="submission" date="2016-10" db="EMBL/GenBank/DDBJ databases">
        <authorList>
            <person name="de Groot N.N."/>
        </authorList>
    </citation>
    <scope>NUCLEOTIDE SEQUENCE [LARGE SCALE GENOMIC DNA]</scope>
    <source>
        <strain evidence="1 2">DSM 1801</strain>
    </source>
</reference>
<feature type="non-terminal residue" evidence="1">
    <location>
        <position position="1"/>
    </location>
</feature>
<sequence>YKTKPKKLIGANQPMLLGFEHGELSLEQRNAVMVCAYRSLEKKNKMELYETYEINERHVKE</sequence>
<evidence type="ECO:0000313" key="2">
    <source>
        <dbReference type="Proteomes" id="UP000199800"/>
    </source>
</evidence>